<gene>
    <name evidence="2" type="ORF">PIB30_052873</name>
</gene>
<evidence type="ECO:0000313" key="2">
    <source>
        <dbReference type="EMBL" id="MED6185006.1"/>
    </source>
</evidence>
<evidence type="ECO:0000259" key="1">
    <source>
        <dbReference type="Pfam" id="PF13966"/>
    </source>
</evidence>
<comment type="caution">
    <text evidence="2">The sequence shown here is derived from an EMBL/GenBank/DDBJ whole genome shotgun (WGS) entry which is preliminary data.</text>
</comment>
<dbReference type="EMBL" id="JASCZI010181630">
    <property type="protein sequence ID" value="MED6185006.1"/>
    <property type="molecule type" value="Genomic_DNA"/>
</dbReference>
<accession>A0ABU6WJE0</accession>
<feature type="domain" description="Reverse transcriptase zinc-binding" evidence="1">
    <location>
        <begin position="72"/>
        <end position="115"/>
    </location>
</feature>
<dbReference type="Pfam" id="PF13966">
    <property type="entry name" value="zf-RVT"/>
    <property type="match status" value="1"/>
</dbReference>
<keyword evidence="3" id="KW-1185">Reference proteome</keyword>
<protein>
    <recommendedName>
        <fullName evidence="1">Reverse transcriptase zinc-binding domain-containing protein</fullName>
    </recommendedName>
</protein>
<dbReference type="Proteomes" id="UP001341840">
    <property type="component" value="Unassembled WGS sequence"/>
</dbReference>
<name>A0ABU6WJE0_9FABA</name>
<dbReference type="InterPro" id="IPR026960">
    <property type="entry name" value="RVT-Znf"/>
</dbReference>
<reference evidence="2 3" key="1">
    <citation type="journal article" date="2023" name="Plants (Basel)">
        <title>Bridging the Gap: Combining Genomics and Transcriptomics Approaches to Understand Stylosanthes scabra, an Orphan Legume from the Brazilian Caatinga.</title>
        <authorList>
            <person name="Ferreira-Neto J.R.C."/>
            <person name="da Silva M.D."/>
            <person name="Binneck E."/>
            <person name="de Melo N.F."/>
            <person name="da Silva R.H."/>
            <person name="de Melo A.L.T.M."/>
            <person name="Pandolfi V."/>
            <person name="Bustamante F.O."/>
            <person name="Brasileiro-Vidal A.C."/>
            <person name="Benko-Iseppon A.M."/>
        </authorList>
    </citation>
    <scope>NUCLEOTIDE SEQUENCE [LARGE SCALE GENOMIC DNA]</scope>
    <source>
        <tissue evidence="2">Leaves</tissue>
    </source>
</reference>
<proteinExistence type="predicted"/>
<evidence type="ECO:0000313" key="3">
    <source>
        <dbReference type="Proteomes" id="UP001341840"/>
    </source>
</evidence>
<sequence>MDVDVVEDYLHYLKELQRHTEHSPLHSSQAYAQHPYEDSSAQLFFSHSHPSFKLSLKSVIREVMGVEVGVAESKHIFDNIWRGTVPPKVKIMCWFALIRRLNTRDMLAKMKIIGAEKNVIKLQQECRDLKMSSNSYCRKGLKRSKR</sequence>
<organism evidence="2 3">
    <name type="scientific">Stylosanthes scabra</name>
    <dbReference type="NCBI Taxonomy" id="79078"/>
    <lineage>
        <taxon>Eukaryota</taxon>
        <taxon>Viridiplantae</taxon>
        <taxon>Streptophyta</taxon>
        <taxon>Embryophyta</taxon>
        <taxon>Tracheophyta</taxon>
        <taxon>Spermatophyta</taxon>
        <taxon>Magnoliopsida</taxon>
        <taxon>eudicotyledons</taxon>
        <taxon>Gunneridae</taxon>
        <taxon>Pentapetalae</taxon>
        <taxon>rosids</taxon>
        <taxon>fabids</taxon>
        <taxon>Fabales</taxon>
        <taxon>Fabaceae</taxon>
        <taxon>Papilionoideae</taxon>
        <taxon>50 kb inversion clade</taxon>
        <taxon>dalbergioids sensu lato</taxon>
        <taxon>Dalbergieae</taxon>
        <taxon>Pterocarpus clade</taxon>
        <taxon>Stylosanthes</taxon>
    </lineage>
</organism>